<sequence length="118" mass="13899">MYTIQYIAIIVILTLMIYAFFRHKKGKLELSDLITWEAFFIVLLIIALAPLRISIEIKRIFGLGRGLDALFVLTIGLTYILLFKLYLDIDKIEREITELNRKISIRLKELEDEIERKP</sequence>
<dbReference type="Proteomes" id="UP000617544">
    <property type="component" value="Unassembled WGS sequence"/>
</dbReference>
<dbReference type="AlphaFoldDB" id="A0A832SXJ6"/>
<evidence type="ECO:0000256" key="1">
    <source>
        <dbReference type="SAM" id="Coils"/>
    </source>
</evidence>
<dbReference type="Pfam" id="PF10066">
    <property type="entry name" value="DUF2304"/>
    <property type="match status" value="1"/>
</dbReference>
<dbReference type="GeneID" id="1443900"/>
<comment type="caution">
    <text evidence="3">The sequence shown here is derived from an EMBL/GenBank/DDBJ whole genome shotgun (WGS) entry which is preliminary data.</text>
</comment>
<keyword evidence="2" id="KW-0812">Transmembrane</keyword>
<accession>A0A832SXJ6</accession>
<evidence type="ECO:0000313" key="3">
    <source>
        <dbReference type="EMBL" id="HII60564.1"/>
    </source>
</evidence>
<evidence type="ECO:0000256" key="2">
    <source>
        <dbReference type="SAM" id="Phobius"/>
    </source>
</evidence>
<keyword evidence="1" id="KW-0175">Coiled coil</keyword>
<keyword evidence="2" id="KW-0472">Membrane</keyword>
<dbReference type="EMBL" id="DUJN01000002">
    <property type="protein sequence ID" value="HII60564.1"/>
    <property type="molecule type" value="Genomic_DNA"/>
</dbReference>
<proteinExistence type="predicted"/>
<dbReference type="RefSeq" id="WP_048053435.1">
    <property type="nucleotide sequence ID" value="NZ_DUJN01000002.1"/>
</dbReference>
<gene>
    <name evidence="3" type="ORF">HA331_02190</name>
</gene>
<feature type="transmembrane region" description="Helical" evidence="2">
    <location>
        <begin position="67"/>
        <end position="87"/>
    </location>
</feature>
<organism evidence="3 4">
    <name type="scientific">Pyrococcus horikoshii</name>
    <dbReference type="NCBI Taxonomy" id="53953"/>
    <lineage>
        <taxon>Archaea</taxon>
        <taxon>Methanobacteriati</taxon>
        <taxon>Methanobacteriota</taxon>
        <taxon>Thermococci</taxon>
        <taxon>Thermococcales</taxon>
        <taxon>Thermococcaceae</taxon>
        <taxon>Pyrococcus</taxon>
    </lineage>
</organism>
<reference evidence="3" key="1">
    <citation type="journal article" date="2020" name="bioRxiv">
        <title>A rank-normalized archaeal taxonomy based on genome phylogeny resolves widespread incomplete and uneven classifications.</title>
        <authorList>
            <person name="Rinke C."/>
            <person name="Chuvochina M."/>
            <person name="Mussig A.J."/>
            <person name="Chaumeil P.-A."/>
            <person name="Waite D.W."/>
            <person name="Whitman W.B."/>
            <person name="Parks D.H."/>
            <person name="Hugenholtz P."/>
        </authorList>
    </citation>
    <scope>NUCLEOTIDE SEQUENCE</scope>
    <source>
        <strain evidence="3">UBA8834</strain>
    </source>
</reference>
<name>A0A832SXJ6_PYRHR</name>
<feature type="coiled-coil region" evidence="1">
    <location>
        <begin position="82"/>
        <end position="113"/>
    </location>
</feature>
<feature type="transmembrane region" description="Helical" evidence="2">
    <location>
        <begin position="6"/>
        <end position="21"/>
    </location>
</feature>
<evidence type="ECO:0000313" key="4">
    <source>
        <dbReference type="Proteomes" id="UP000617544"/>
    </source>
</evidence>
<keyword evidence="2" id="KW-1133">Transmembrane helix</keyword>
<protein>
    <submittedName>
        <fullName evidence="3">DUF2304 family protein</fullName>
    </submittedName>
</protein>
<feature type="transmembrane region" description="Helical" evidence="2">
    <location>
        <begin position="33"/>
        <end position="55"/>
    </location>
</feature>
<dbReference type="OMA" id="WIFVMLM"/>
<dbReference type="InterPro" id="IPR019277">
    <property type="entry name" value="DUF2304"/>
</dbReference>